<name>A0A7W8FT62_9BACL</name>
<dbReference type="AlphaFoldDB" id="A0A7W8FT62"/>
<dbReference type="OrthoDB" id="2421809at2"/>
<organism evidence="1 2">
    <name type="scientific">Planococcus koreensis</name>
    <dbReference type="NCBI Taxonomy" id="112331"/>
    <lineage>
        <taxon>Bacteria</taxon>
        <taxon>Bacillati</taxon>
        <taxon>Bacillota</taxon>
        <taxon>Bacilli</taxon>
        <taxon>Bacillales</taxon>
        <taxon>Caryophanaceae</taxon>
        <taxon>Planococcus</taxon>
    </lineage>
</organism>
<comment type="caution">
    <text evidence="1">The sequence shown here is derived from an EMBL/GenBank/DDBJ whole genome shotgun (WGS) entry which is preliminary data.</text>
</comment>
<evidence type="ECO:0000313" key="1">
    <source>
        <dbReference type="EMBL" id="MBB5180728.1"/>
    </source>
</evidence>
<gene>
    <name evidence="1" type="ORF">HNQ44_002157</name>
</gene>
<proteinExistence type="predicted"/>
<accession>A0A7W8FT62</accession>
<dbReference type="Proteomes" id="UP000525923">
    <property type="component" value="Unassembled WGS sequence"/>
</dbReference>
<dbReference type="EMBL" id="JACHHE010000005">
    <property type="protein sequence ID" value="MBB5180728.1"/>
    <property type="molecule type" value="Genomic_DNA"/>
</dbReference>
<keyword evidence="2" id="KW-1185">Reference proteome</keyword>
<reference evidence="1 2" key="1">
    <citation type="submission" date="2020-08" db="EMBL/GenBank/DDBJ databases">
        <title>Genomic Encyclopedia of Type Strains, Phase IV (KMG-IV): sequencing the most valuable type-strain genomes for metagenomic binning, comparative biology and taxonomic classification.</title>
        <authorList>
            <person name="Goeker M."/>
        </authorList>
    </citation>
    <scope>NUCLEOTIDE SEQUENCE [LARGE SCALE GENOMIC DNA]</scope>
    <source>
        <strain evidence="1 2">DSM 15895</strain>
    </source>
</reference>
<sequence length="512" mass="56451">MKHLKSQQGYALLIVLLIIVLFLSISATFMAGSLNNAKQEQTVDITNQSVASAEMGVNYFTSDFQRELELIKMEISQETQIAVNDLIACIQPPRGALCSDDAEIAATEAKIDSDMRKIYIDKVFAKIAALNDLTGDEIVPFSSGQINYTILSASGNKLNDAGGAATDYDDVKKIRVNLGMSGTSQTVTKELKAFFTIEVPETFLDENESLTVHTQVPVTKDDITYTDIFDAVKPTVSCEAMLDQVESGSTVLYPLYECKFAAGQTLTEFLADIKEAGLNPEDFKVYISDFLTEVCSANCNSLDMEGISIVVEEDDIDAFNNMNNMINANLLVNGELATGNNLTNLGKNGSKQTVIVKELDVDSNIQNMYYTNFLVLGREVPADQIDKAVSKLQWGQNFEIDNHSRLCIDLDRILPADLTRLKEEVAFTNSGSLIYYTRDASNKFILKKKSGNSYVDDPERTALYVRQMAEPTASYTTFLAACGVTISETIDEETEVSVPSVLEPGFEFDVEY</sequence>
<evidence type="ECO:0000313" key="2">
    <source>
        <dbReference type="Proteomes" id="UP000525923"/>
    </source>
</evidence>
<dbReference type="RefSeq" id="WP_135500662.1">
    <property type="nucleotide sequence ID" value="NZ_CP181055.1"/>
</dbReference>
<protein>
    <submittedName>
        <fullName evidence="1">Uncharacterized protein</fullName>
    </submittedName>
</protein>